<reference evidence="2 3" key="1">
    <citation type="submission" date="2020-08" db="EMBL/GenBank/DDBJ databases">
        <title>Genome public.</title>
        <authorList>
            <person name="Liu C."/>
            <person name="Sun Q."/>
        </authorList>
    </citation>
    <scope>NUCLEOTIDE SEQUENCE [LARGE SCALE GENOMIC DNA]</scope>
    <source>
        <strain evidence="2 3">NSJ-13</strain>
    </source>
</reference>
<dbReference type="RefSeq" id="WP_118688332.1">
    <property type="nucleotide sequence ID" value="NZ_JACOPE010000001.1"/>
</dbReference>
<evidence type="ECO:0000313" key="3">
    <source>
        <dbReference type="Proteomes" id="UP000631576"/>
    </source>
</evidence>
<feature type="chain" id="PRO_5047405676" description="DUF4852 domain-containing protein" evidence="1">
    <location>
        <begin position="23"/>
        <end position="244"/>
    </location>
</feature>
<accession>A0ABR7G4R6</accession>
<comment type="caution">
    <text evidence="2">The sequence shown here is derived from an EMBL/GenBank/DDBJ whole genome shotgun (WGS) entry which is preliminary data.</text>
</comment>
<evidence type="ECO:0000313" key="2">
    <source>
        <dbReference type="EMBL" id="MBC5682437.1"/>
    </source>
</evidence>
<keyword evidence="1" id="KW-0732">Signal</keyword>
<evidence type="ECO:0000256" key="1">
    <source>
        <dbReference type="SAM" id="SignalP"/>
    </source>
</evidence>
<keyword evidence="3" id="KW-1185">Reference proteome</keyword>
<dbReference type="EMBL" id="JACOPE010000001">
    <property type="protein sequence ID" value="MBC5682437.1"/>
    <property type="molecule type" value="Genomic_DNA"/>
</dbReference>
<feature type="signal peptide" evidence="1">
    <location>
        <begin position="1"/>
        <end position="22"/>
    </location>
</feature>
<evidence type="ECO:0008006" key="4">
    <source>
        <dbReference type="Google" id="ProtNLM"/>
    </source>
</evidence>
<dbReference type="PROSITE" id="PS51257">
    <property type="entry name" value="PROKAR_LIPOPROTEIN"/>
    <property type="match status" value="1"/>
</dbReference>
<protein>
    <recommendedName>
        <fullName evidence="4">DUF4852 domain-containing protein</fullName>
    </recommendedName>
</protein>
<proteinExistence type="predicted"/>
<dbReference type="Proteomes" id="UP000631576">
    <property type="component" value="Unassembled WGS sequence"/>
</dbReference>
<gene>
    <name evidence="2" type="ORF">H8S40_02390</name>
</gene>
<name>A0ABR7G4R6_9FIRM</name>
<sequence>MKTLKKWLLFFLLIIVFTSGCSKSTTEDNGKKIIKDFFSNSYEYTATYYRTNEANKKSKLCVYEGMLIPNPYQQYENLIEDSSHSTSLLASYSYTSNNVTYRRMKLRNENDTFWTAEQISERQDAIYNRQNLVLRLKKKEKNLATFYTEYTDTLHYDPDGRNIEVPYINQLEYIVDLKEQEIKKIVINTEESEKAVAIASLMQNGFSKDEAESNVVLGKDYFHSEIIFEITKVNNDLDIPTPIQ</sequence>
<organism evidence="2 3">
    <name type="scientific">Ruminococcus hominis</name>
    <dbReference type="NCBI Taxonomy" id="2763065"/>
    <lineage>
        <taxon>Bacteria</taxon>
        <taxon>Bacillati</taxon>
        <taxon>Bacillota</taxon>
        <taxon>Clostridia</taxon>
        <taxon>Eubacteriales</taxon>
        <taxon>Oscillospiraceae</taxon>
        <taxon>Ruminococcus</taxon>
    </lineage>
</organism>